<proteinExistence type="predicted"/>
<keyword evidence="1" id="KW-0472">Membrane</keyword>
<reference evidence="2 3" key="1">
    <citation type="journal article" date="2013" name="Genome Announc.">
        <title>Genome Sequence of Serratia plymuthica Strain S13, an Endophyte with Germination- and Plant-Growth-Promoting Activity from the Flower of Styrian Oil Pumpkin.</title>
        <authorList>
            <person name="Muller H."/>
            <person name="Furnkranz M."/>
            <person name="Grube M."/>
            <person name="Berg G."/>
        </authorList>
    </citation>
    <scope>NUCLEOTIDE SEQUENCE [LARGE SCALE GENOMIC DNA]</scope>
    <source>
        <strain evidence="2">S13</strain>
    </source>
</reference>
<evidence type="ECO:0000313" key="3">
    <source>
        <dbReference type="Proteomes" id="UP000014900"/>
    </source>
</evidence>
<dbReference type="KEGG" id="sry:M621_18125"/>
<dbReference type="Proteomes" id="UP000014900">
    <property type="component" value="Chromosome"/>
</dbReference>
<evidence type="ECO:0000256" key="1">
    <source>
        <dbReference type="SAM" id="Phobius"/>
    </source>
</evidence>
<sequence>MWSDPQGFFYAWLIFIRNGYFLALNALIWRLFQRLIE</sequence>
<name>S4YRU5_SERPL</name>
<gene>
    <name evidence="2" type="ORF">M621_18125</name>
</gene>
<dbReference type="PATRIC" id="fig|1348660.3.peg.3564"/>
<feature type="transmembrane region" description="Helical" evidence="1">
    <location>
        <begin position="12"/>
        <end position="32"/>
    </location>
</feature>
<organism evidence="2 3">
    <name type="scientific">Serratia plymuthica S13</name>
    <dbReference type="NCBI Taxonomy" id="1348660"/>
    <lineage>
        <taxon>Bacteria</taxon>
        <taxon>Pseudomonadati</taxon>
        <taxon>Pseudomonadota</taxon>
        <taxon>Gammaproteobacteria</taxon>
        <taxon>Enterobacterales</taxon>
        <taxon>Yersiniaceae</taxon>
        <taxon>Serratia</taxon>
    </lineage>
</organism>
<evidence type="ECO:0000313" key="2">
    <source>
        <dbReference type="EMBL" id="AGP47216.1"/>
    </source>
</evidence>
<keyword evidence="1" id="KW-0812">Transmembrane</keyword>
<keyword evidence="1" id="KW-1133">Transmembrane helix</keyword>
<dbReference type="EMBL" id="CP006566">
    <property type="protein sequence ID" value="AGP47216.1"/>
    <property type="molecule type" value="Genomic_DNA"/>
</dbReference>
<protein>
    <submittedName>
        <fullName evidence="2">Uncharacterized protein</fullName>
    </submittedName>
</protein>
<accession>S4YRU5</accession>
<dbReference type="HOGENOM" id="CLU_3348545_0_0_6"/>
<dbReference type="AlphaFoldDB" id="S4YRU5"/>